<accession>A0A9P0CKW7</accession>
<name>A0A9P0CKW7_9CUCU</name>
<dbReference type="AlphaFoldDB" id="A0A9P0CKW7"/>
<evidence type="ECO:0000313" key="2">
    <source>
        <dbReference type="Proteomes" id="UP001153636"/>
    </source>
</evidence>
<gene>
    <name evidence="1" type="ORF">PSYICH_LOCUS1398</name>
</gene>
<proteinExistence type="predicted"/>
<dbReference type="PANTHER" id="PTHR45786:SF74">
    <property type="entry name" value="ATP-DEPENDENT DNA HELICASE"/>
    <property type="match status" value="1"/>
</dbReference>
<dbReference type="Proteomes" id="UP001153636">
    <property type="component" value="Chromosome 1"/>
</dbReference>
<organism evidence="1 2">
    <name type="scientific">Psylliodes chrysocephalus</name>
    <dbReference type="NCBI Taxonomy" id="3402493"/>
    <lineage>
        <taxon>Eukaryota</taxon>
        <taxon>Metazoa</taxon>
        <taxon>Ecdysozoa</taxon>
        <taxon>Arthropoda</taxon>
        <taxon>Hexapoda</taxon>
        <taxon>Insecta</taxon>
        <taxon>Pterygota</taxon>
        <taxon>Neoptera</taxon>
        <taxon>Endopterygota</taxon>
        <taxon>Coleoptera</taxon>
        <taxon>Polyphaga</taxon>
        <taxon>Cucujiformia</taxon>
        <taxon>Chrysomeloidea</taxon>
        <taxon>Chrysomelidae</taxon>
        <taxon>Galerucinae</taxon>
        <taxon>Alticini</taxon>
        <taxon>Psylliodes</taxon>
    </lineage>
</organism>
<reference evidence="1" key="1">
    <citation type="submission" date="2022-01" db="EMBL/GenBank/DDBJ databases">
        <authorList>
            <person name="King R."/>
        </authorList>
    </citation>
    <scope>NUCLEOTIDE SEQUENCE</scope>
</reference>
<protein>
    <submittedName>
        <fullName evidence="1">Uncharacterized protein</fullName>
    </submittedName>
</protein>
<sequence length="202" mass="23702">MAGPNQQPSFLQIYFVGDDNRERQIRCGIFTGIEPELIRQLQNLLHEYNNYIKDFKAAFDSVPKNQKEFQVVINADRTPSGEHKGRFNTLMAKREAVLMVGQDFEKRDIVLKCRDNKLMRISETHRVYDALQYPLMFCLREDGYHINIPKHDEKTKAPLNKTVSASEFYSYSIMESDGEECYLLLFRTLLNKFLVDIYICKN</sequence>
<evidence type="ECO:0000313" key="1">
    <source>
        <dbReference type="EMBL" id="CAH1099971.1"/>
    </source>
</evidence>
<dbReference type="PANTHER" id="PTHR45786">
    <property type="entry name" value="DNA BINDING PROTEIN-LIKE"/>
    <property type="match status" value="1"/>
</dbReference>
<dbReference type="OrthoDB" id="6279530at2759"/>
<keyword evidence="2" id="KW-1185">Reference proteome</keyword>
<dbReference type="EMBL" id="OV651813">
    <property type="protein sequence ID" value="CAH1099971.1"/>
    <property type="molecule type" value="Genomic_DNA"/>
</dbReference>